<reference evidence="2 3" key="1">
    <citation type="journal article" date="2011" name="Int. J. Syst. Evol. Microbiol.">
        <title>Description of Undibacterium oligocarboniphilum sp. nov., isolated from purified water, and Undibacterium pigrum strain CCUG 49012 as the type strain of Undibacterium parvum sp. nov., and emended descriptions of the genus Undibacterium and the species Undibacterium pigrum.</title>
        <authorList>
            <person name="Eder W."/>
            <person name="Wanner G."/>
            <person name="Ludwig W."/>
            <person name="Busse H.J."/>
            <person name="Ziemke-Kageler F."/>
            <person name="Lang E."/>
        </authorList>
    </citation>
    <scope>NUCLEOTIDE SEQUENCE [LARGE SCALE GENOMIC DNA]</scope>
    <source>
        <strain evidence="2 3">DSM 23061</strain>
    </source>
</reference>
<keyword evidence="3" id="KW-1185">Reference proteome</keyword>
<protein>
    <submittedName>
        <fullName evidence="2">Uncharacterized protein</fullName>
    </submittedName>
</protein>
<dbReference type="AlphaFoldDB" id="A0A3S9HKP3"/>
<gene>
    <name evidence="2" type="ORF">EJN92_12050</name>
</gene>
<keyword evidence="1" id="KW-1133">Transmembrane helix</keyword>
<feature type="transmembrane region" description="Helical" evidence="1">
    <location>
        <begin position="6"/>
        <end position="25"/>
    </location>
</feature>
<sequence length="65" mass="7527">MNKNTLIFVLVLLAIVGVYLAYRLFKYHNSPEGERHARMRMQGAFVPLSKEELDQDQARAAGRYE</sequence>
<organism evidence="2 3">
    <name type="scientific">Undibacterium parvum</name>
    <dbReference type="NCBI Taxonomy" id="401471"/>
    <lineage>
        <taxon>Bacteria</taxon>
        <taxon>Pseudomonadati</taxon>
        <taxon>Pseudomonadota</taxon>
        <taxon>Betaproteobacteria</taxon>
        <taxon>Burkholderiales</taxon>
        <taxon>Oxalobacteraceae</taxon>
        <taxon>Undibacterium</taxon>
    </lineage>
</organism>
<dbReference type="RefSeq" id="WP_126128049.1">
    <property type="nucleotide sequence ID" value="NZ_CP034464.1"/>
</dbReference>
<dbReference type="OrthoDB" id="8780725at2"/>
<evidence type="ECO:0000313" key="3">
    <source>
        <dbReference type="Proteomes" id="UP000275663"/>
    </source>
</evidence>
<proteinExistence type="predicted"/>
<accession>A0A3S9HKP3</accession>
<name>A0A3S9HKP3_9BURK</name>
<dbReference type="EMBL" id="CP034464">
    <property type="protein sequence ID" value="AZP12670.1"/>
    <property type="molecule type" value="Genomic_DNA"/>
</dbReference>
<evidence type="ECO:0000256" key="1">
    <source>
        <dbReference type="SAM" id="Phobius"/>
    </source>
</evidence>
<keyword evidence="1" id="KW-0812">Transmembrane</keyword>
<dbReference type="KEGG" id="upv:EJN92_12050"/>
<evidence type="ECO:0000313" key="2">
    <source>
        <dbReference type="EMBL" id="AZP12670.1"/>
    </source>
</evidence>
<keyword evidence="1" id="KW-0472">Membrane</keyword>
<dbReference type="Proteomes" id="UP000275663">
    <property type="component" value="Chromosome"/>
</dbReference>